<gene>
    <name evidence="1" type="ORF">JHL18_00715</name>
</gene>
<evidence type="ECO:0000313" key="2">
    <source>
        <dbReference type="Proteomes" id="UP000596739"/>
    </source>
</evidence>
<name>A0ABS1EIJ0_9CLOT</name>
<evidence type="ECO:0000313" key="1">
    <source>
        <dbReference type="EMBL" id="MBK1809170.1"/>
    </source>
</evidence>
<comment type="caution">
    <text evidence="1">The sequence shown here is derived from an EMBL/GenBank/DDBJ whole genome shotgun (WGS) entry which is preliminary data.</text>
</comment>
<accession>A0ABS1EIJ0</accession>
<proteinExistence type="predicted"/>
<organism evidence="1 2">
    <name type="scientific">Clostridium yunnanense</name>
    <dbReference type="NCBI Taxonomy" id="2800325"/>
    <lineage>
        <taxon>Bacteria</taxon>
        <taxon>Bacillati</taxon>
        <taxon>Bacillota</taxon>
        <taxon>Clostridia</taxon>
        <taxon>Eubacteriales</taxon>
        <taxon>Clostridiaceae</taxon>
        <taxon>Clostridium</taxon>
    </lineage>
</organism>
<keyword evidence="2" id="KW-1185">Reference proteome</keyword>
<dbReference type="RefSeq" id="WP_200265717.1">
    <property type="nucleotide sequence ID" value="NZ_JAENHN010000002.1"/>
</dbReference>
<sequence>MEIFNQEELEKLQSIVSIELYKMVDQYEHFNNMSPKTERINLILWEVNKQLRILTNIKNKLNSL</sequence>
<dbReference type="EMBL" id="JAENHN010000002">
    <property type="protein sequence ID" value="MBK1809170.1"/>
    <property type="molecule type" value="Genomic_DNA"/>
</dbReference>
<protein>
    <submittedName>
        <fullName evidence="1">Uncharacterized protein</fullName>
    </submittedName>
</protein>
<dbReference type="Proteomes" id="UP000596739">
    <property type="component" value="Unassembled WGS sequence"/>
</dbReference>
<reference evidence="2" key="1">
    <citation type="submission" date="2021-01" db="EMBL/GenBank/DDBJ databases">
        <title>Genome public.</title>
        <authorList>
            <person name="Liu C."/>
            <person name="Sun Q."/>
        </authorList>
    </citation>
    <scope>NUCLEOTIDE SEQUENCE [LARGE SCALE GENOMIC DNA]</scope>
    <source>
        <strain evidence="2">YIM B02505</strain>
    </source>
</reference>